<sequence length="157" mass="16920">MATTNTTLPFATDRGQLLFAQSTLKGIDLALGEELQKAAIAAAPPTTTSTLPDQDQDDRTTPIDAIVVSPRVAEELTQAEVMQAVKEVLGYSFPKPTSGPDDISVFSGYIFVGGKQVTWTRHLCNRMGGSRITLSMREEKDALLSSCLDAKTIFALQ</sequence>
<evidence type="ECO:0000256" key="1">
    <source>
        <dbReference type="SAM" id="MobiDB-lite"/>
    </source>
</evidence>
<dbReference type="RefSeq" id="XP_004368052.1">
    <property type="nucleotide sequence ID" value="XM_004367995.1"/>
</dbReference>
<dbReference type="Proteomes" id="UP000011083">
    <property type="component" value="Unassembled WGS sequence"/>
</dbReference>
<dbReference type="GeneID" id="14926345"/>
<protein>
    <submittedName>
        <fullName evidence="2">Uncharacterized protein</fullName>
    </submittedName>
</protein>
<name>L8HJA4_ACACF</name>
<evidence type="ECO:0000313" key="3">
    <source>
        <dbReference type="Proteomes" id="UP000011083"/>
    </source>
</evidence>
<dbReference type="EMBL" id="KB007805">
    <property type="protein sequence ID" value="ELR25297.1"/>
    <property type="molecule type" value="Genomic_DNA"/>
</dbReference>
<organism evidence="2 3">
    <name type="scientific">Acanthamoeba castellanii (strain ATCC 30010 / Neff)</name>
    <dbReference type="NCBI Taxonomy" id="1257118"/>
    <lineage>
        <taxon>Eukaryota</taxon>
        <taxon>Amoebozoa</taxon>
        <taxon>Discosea</taxon>
        <taxon>Longamoebia</taxon>
        <taxon>Centramoebida</taxon>
        <taxon>Acanthamoebidae</taxon>
        <taxon>Acanthamoeba</taxon>
    </lineage>
</organism>
<feature type="region of interest" description="Disordered" evidence="1">
    <location>
        <begin position="42"/>
        <end position="61"/>
    </location>
</feature>
<feature type="compositionally biased region" description="Low complexity" evidence="1">
    <location>
        <begin position="42"/>
        <end position="52"/>
    </location>
</feature>
<gene>
    <name evidence="2" type="ORF">ACA1_290730</name>
</gene>
<reference evidence="2 3" key="1">
    <citation type="journal article" date="2013" name="Genome Biol.">
        <title>Genome of Acanthamoeba castellanii highlights extensive lateral gene transfer and early evolution of tyrosine kinase signaling.</title>
        <authorList>
            <person name="Clarke M."/>
            <person name="Lohan A.J."/>
            <person name="Liu B."/>
            <person name="Lagkouvardos I."/>
            <person name="Roy S."/>
            <person name="Zafar N."/>
            <person name="Bertelli C."/>
            <person name="Schilde C."/>
            <person name="Kianianmomeni A."/>
            <person name="Burglin T.R."/>
            <person name="Frech C."/>
            <person name="Turcotte B."/>
            <person name="Kopec K.O."/>
            <person name="Synnott J.M."/>
            <person name="Choo C."/>
            <person name="Paponov I."/>
            <person name="Finkler A."/>
            <person name="Soon Heng Tan C."/>
            <person name="Hutchins A.P."/>
            <person name="Weinmeier T."/>
            <person name="Rattei T."/>
            <person name="Chu J.S."/>
            <person name="Gimenez G."/>
            <person name="Irimia M."/>
            <person name="Rigden D.J."/>
            <person name="Fitzpatrick D.A."/>
            <person name="Lorenzo-Morales J."/>
            <person name="Bateman A."/>
            <person name="Chiu C.H."/>
            <person name="Tang P."/>
            <person name="Hegemann P."/>
            <person name="Fromm H."/>
            <person name="Raoult D."/>
            <person name="Greub G."/>
            <person name="Miranda-Saavedra D."/>
            <person name="Chen N."/>
            <person name="Nash P."/>
            <person name="Ginger M.L."/>
            <person name="Horn M."/>
            <person name="Schaap P."/>
            <person name="Caler L."/>
            <person name="Loftus B."/>
        </authorList>
    </citation>
    <scope>NUCLEOTIDE SEQUENCE [LARGE SCALE GENOMIC DNA]</scope>
    <source>
        <strain evidence="2 3">Neff</strain>
    </source>
</reference>
<dbReference type="KEGG" id="acan:ACA1_290730"/>
<accession>L8HJA4</accession>
<dbReference type="AlphaFoldDB" id="L8HJA4"/>
<dbReference type="VEuPathDB" id="AmoebaDB:ACA1_290730"/>
<evidence type="ECO:0000313" key="2">
    <source>
        <dbReference type="EMBL" id="ELR25297.1"/>
    </source>
</evidence>
<keyword evidence="3" id="KW-1185">Reference proteome</keyword>
<proteinExistence type="predicted"/>